<dbReference type="InterPro" id="IPR016163">
    <property type="entry name" value="Ald_DH_C"/>
</dbReference>
<dbReference type="SUPFAM" id="SSF53720">
    <property type="entry name" value="ALDH-like"/>
    <property type="match status" value="1"/>
</dbReference>
<keyword evidence="3" id="KW-0560">Oxidoreductase</keyword>
<dbReference type="GO" id="GO:0004777">
    <property type="term" value="F:succinate-semialdehyde dehydrogenase (NAD+) activity"/>
    <property type="evidence" value="ECO:0007669"/>
    <property type="project" value="TreeGrafter"/>
</dbReference>
<dbReference type="PANTHER" id="PTHR43353">
    <property type="entry name" value="SUCCINATE-SEMIALDEHYDE DEHYDROGENASE, MITOCHONDRIAL"/>
    <property type="match status" value="1"/>
</dbReference>
<evidence type="ECO:0000256" key="1">
    <source>
        <dbReference type="ARBA" id="ARBA00009986"/>
    </source>
</evidence>
<dbReference type="InterPro" id="IPR050740">
    <property type="entry name" value="Aldehyde_DH_Superfamily"/>
</dbReference>
<dbReference type="InterPro" id="IPR016160">
    <property type="entry name" value="Ald_DH_CS_CYS"/>
</dbReference>
<evidence type="ECO:0000313" key="5">
    <source>
        <dbReference type="EMBL" id="KAF2006312.1"/>
    </source>
</evidence>
<name>A0A6A5WX81_9PLEO</name>
<proteinExistence type="inferred from homology"/>
<dbReference type="InterPro" id="IPR016161">
    <property type="entry name" value="Ald_DH/histidinol_DH"/>
</dbReference>
<dbReference type="GO" id="GO:0009450">
    <property type="term" value="P:gamma-aminobutyric acid catabolic process"/>
    <property type="evidence" value="ECO:0007669"/>
    <property type="project" value="TreeGrafter"/>
</dbReference>
<evidence type="ECO:0000313" key="6">
    <source>
        <dbReference type="Proteomes" id="UP000799779"/>
    </source>
</evidence>
<protein>
    <submittedName>
        <fullName evidence="5">Aldehyde dehydrogenase</fullName>
    </submittedName>
</protein>
<evidence type="ECO:0000259" key="4">
    <source>
        <dbReference type="Pfam" id="PF00171"/>
    </source>
</evidence>
<organism evidence="5 6">
    <name type="scientific">Amniculicola lignicola CBS 123094</name>
    <dbReference type="NCBI Taxonomy" id="1392246"/>
    <lineage>
        <taxon>Eukaryota</taxon>
        <taxon>Fungi</taxon>
        <taxon>Dikarya</taxon>
        <taxon>Ascomycota</taxon>
        <taxon>Pezizomycotina</taxon>
        <taxon>Dothideomycetes</taxon>
        <taxon>Pleosporomycetidae</taxon>
        <taxon>Pleosporales</taxon>
        <taxon>Amniculicolaceae</taxon>
        <taxon>Amniculicola</taxon>
    </lineage>
</organism>
<evidence type="ECO:0000256" key="2">
    <source>
        <dbReference type="ARBA" id="ARBA00022857"/>
    </source>
</evidence>
<dbReference type="PANTHER" id="PTHR43353:SF6">
    <property type="entry name" value="CYTOPLASMIC ALDEHYDE DEHYDROGENASE (EUROFUNG)"/>
    <property type="match status" value="1"/>
</dbReference>
<dbReference type="InterPro" id="IPR016162">
    <property type="entry name" value="Ald_DH_N"/>
</dbReference>
<dbReference type="EMBL" id="ML977560">
    <property type="protein sequence ID" value="KAF2006312.1"/>
    <property type="molecule type" value="Genomic_DNA"/>
</dbReference>
<dbReference type="FunFam" id="3.40.605.10:FF:000012">
    <property type="entry name" value="NAD-dependent succinate-semialdehyde dehydrogenase"/>
    <property type="match status" value="1"/>
</dbReference>
<dbReference type="CDD" id="cd07105">
    <property type="entry name" value="ALDH_SaliADH"/>
    <property type="match status" value="1"/>
</dbReference>
<gene>
    <name evidence="5" type="ORF">P154DRAFT_542236</name>
</gene>
<dbReference type="Gene3D" id="3.40.309.10">
    <property type="entry name" value="Aldehyde Dehydrogenase, Chain A, domain 2"/>
    <property type="match status" value="1"/>
</dbReference>
<keyword evidence="2" id="KW-0521">NADP</keyword>
<dbReference type="Gene3D" id="3.40.605.10">
    <property type="entry name" value="Aldehyde Dehydrogenase, Chain A, domain 1"/>
    <property type="match status" value="1"/>
</dbReference>
<accession>A0A6A5WX81</accession>
<dbReference type="AlphaFoldDB" id="A0A6A5WX81"/>
<reference evidence="5" key="1">
    <citation type="journal article" date="2020" name="Stud. Mycol.">
        <title>101 Dothideomycetes genomes: a test case for predicting lifestyles and emergence of pathogens.</title>
        <authorList>
            <person name="Haridas S."/>
            <person name="Albert R."/>
            <person name="Binder M."/>
            <person name="Bloem J."/>
            <person name="Labutti K."/>
            <person name="Salamov A."/>
            <person name="Andreopoulos B."/>
            <person name="Baker S."/>
            <person name="Barry K."/>
            <person name="Bills G."/>
            <person name="Bluhm B."/>
            <person name="Cannon C."/>
            <person name="Castanera R."/>
            <person name="Culley D."/>
            <person name="Daum C."/>
            <person name="Ezra D."/>
            <person name="Gonzalez J."/>
            <person name="Henrissat B."/>
            <person name="Kuo A."/>
            <person name="Liang C."/>
            <person name="Lipzen A."/>
            <person name="Lutzoni F."/>
            <person name="Magnuson J."/>
            <person name="Mondo S."/>
            <person name="Nolan M."/>
            <person name="Ohm R."/>
            <person name="Pangilinan J."/>
            <person name="Park H.-J."/>
            <person name="Ramirez L."/>
            <person name="Alfaro M."/>
            <person name="Sun H."/>
            <person name="Tritt A."/>
            <person name="Yoshinaga Y."/>
            <person name="Zwiers L.-H."/>
            <person name="Turgeon B."/>
            <person name="Goodwin S."/>
            <person name="Spatafora J."/>
            <person name="Crous P."/>
            <person name="Grigoriev I."/>
        </authorList>
    </citation>
    <scope>NUCLEOTIDE SEQUENCE</scope>
    <source>
        <strain evidence="5">CBS 123094</strain>
    </source>
</reference>
<dbReference type="PROSITE" id="PS00070">
    <property type="entry name" value="ALDEHYDE_DEHYDR_CYS"/>
    <property type="match status" value="1"/>
</dbReference>
<dbReference type="InterPro" id="IPR015590">
    <property type="entry name" value="Aldehyde_DH_dom"/>
</dbReference>
<evidence type="ECO:0000256" key="3">
    <source>
        <dbReference type="ARBA" id="ARBA00023002"/>
    </source>
</evidence>
<feature type="domain" description="Aldehyde dehydrogenase" evidence="4">
    <location>
        <begin position="23"/>
        <end position="483"/>
    </location>
</feature>
<dbReference type="Pfam" id="PF00171">
    <property type="entry name" value="Aldedh"/>
    <property type="match status" value="1"/>
</dbReference>
<sequence length="487" mass="51908">MSNDSSSYVVPLLINGKEVTTKTTFPVISPSSHKQIWSGSSASVEDANAAADAAQAAFKSWSKTKPAFRRDILLKASEIFAERGEECGSYMMQETGAEQAFSGGFNVPLTAEMFKDVAGRISSIAGVLPTCSQEGTSALVIKEPWGVILGIAPWNAPYILGARAFLYAIAAGNTCVLKGSELSPRCFWALGSILTEAGLPPGVLNIIYHRPADAAQITTALIEHPSVKKVNYTGSTAVGRIIATAAGKNLKPVLMELGGKASAIVLDDADLKTAATQCALGAFLHSGQICMATERILVHKDIKAGFIEAFKGAAEGIFGGEKPAPVLVAAAGVEKNKRLISSAVQAGAKVVHGDHEKDEIHPETNEPSKTRLRPIIVDNVSKDMDLYREESFGPSVSVIEIGSDEEAIEIANDTEYGLSGAVFTKDLARGIRVARQIESGAVHINHMTVHDETNLPHGGMKMSGWGRFNGNWGLEEFLRLKTITYQE</sequence>
<comment type="similarity">
    <text evidence="1">Belongs to the aldehyde dehydrogenase family.</text>
</comment>
<keyword evidence="6" id="KW-1185">Reference proteome</keyword>
<dbReference type="OrthoDB" id="310895at2759"/>
<dbReference type="Proteomes" id="UP000799779">
    <property type="component" value="Unassembled WGS sequence"/>
</dbReference>